<proteinExistence type="predicted"/>
<dbReference type="AlphaFoldDB" id="A0A0G0VQW7"/>
<comment type="caution">
    <text evidence="2">The sequence shown here is derived from an EMBL/GenBank/DDBJ whole genome shotgun (WGS) entry which is preliminary data.</text>
</comment>
<reference evidence="2 3" key="1">
    <citation type="journal article" date="2015" name="Nature">
        <title>rRNA introns, odd ribosomes, and small enigmatic genomes across a large radiation of phyla.</title>
        <authorList>
            <person name="Brown C.T."/>
            <person name="Hug L.A."/>
            <person name="Thomas B.C."/>
            <person name="Sharon I."/>
            <person name="Castelle C.J."/>
            <person name="Singh A."/>
            <person name="Wilkins M.J."/>
            <person name="Williams K.H."/>
            <person name="Banfield J.F."/>
        </authorList>
    </citation>
    <scope>NUCLEOTIDE SEQUENCE [LARGE SCALE GENOMIC DNA]</scope>
</reference>
<name>A0A0G0VQW7_9BACT</name>
<dbReference type="Pfam" id="PF18910">
    <property type="entry name" value="DUF5665"/>
    <property type="match status" value="1"/>
</dbReference>
<dbReference type="InterPro" id="IPR043723">
    <property type="entry name" value="DUF5665"/>
</dbReference>
<organism evidence="2 3">
    <name type="scientific">Candidatus Curtissbacteria bacterium GW2011_GWA2_41_24</name>
    <dbReference type="NCBI Taxonomy" id="1618411"/>
    <lineage>
        <taxon>Bacteria</taxon>
        <taxon>Candidatus Curtissiibacteriota</taxon>
    </lineage>
</organism>
<dbReference type="EMBL" id="LCBC01000021">
    <property type="protein sequence ID" value="KKS03279.1"/>
    <property type="molecule type" value="Genomic_DNA"/>
</dbReference>
<sequence>MDPNQQAEQEPQKATGANKYLQPYKSRWKILLDNFLGGLAWSFGTFVGLAILAMAAGYFVSKINLIPIIGTWVAQILQDATSKVQMPVQ</sequence>
<evidence type="ECO:0000313" key="2">
    <source>
        <dbReference type="EMBL" id="KKS03279.1"/>
    </source>
</evidence>
<evidence type="ECO:0000256" key="1">
    <source>
        <dbReference type="SAM" id="Phobius"/>
    </source>
</evidence>
<keyword evidence="1" id="KW-1133">Transmembrane helix</keyword>
<accession>A0A0G0VQW7</accession>
<dbReference type="Proteomes" id="UP000034493">
    <property type="component" value="Unassembled WGS sequence"/>
</dbReference>
<feature type="transmembrane region" description="Helical" evidence="1">
    <location>
        <begin position="39"/>
        <end position="60"/>
    </location>
</feature>
<protein>
    <submittedName>
        <fullName evidence="2">Uncharacterized protein</fullName>
    </submittedName>
</protein>
<keyword evidence="1" id="KW-0472">Membrane</keyword>
<gene>
    <name evidence="2" type="ORF">UU56_C0021G0027</name>
</gene>
<evidence type="ECO:0000313" key="3">
    <source>
        <dbReference type="Proteomes" id="UP000034493"/>
    </source>
</evidence>
<keyword evidence="1" id="KW-0812">Transmembrane</keyword>